<dbReference type="AlphaFoldDB" id="A0AAV7RL50"/>
<proteinExistence type="predicted"/>
<keyword evidence="2" id="KW-1185">Reference proteome</keyword>
<gene>
    <name evidence="1" type="ORF">NDU88_005317</name>
</gene>
<reference evidence="1" key="1">
    <citation type="journal article" date="2022" name="bioRxiv">
        <title>Sequencing and chromosome-scale assembly of the giantPleurodeles waltlgenome.</title>
        <authorList>
            <person name="Brown T."/>
            <person name="Elewa A."/>
            <person name="Iarovenko S."/>
            <person name="Subramanian E."/>
            <person name="Araus A.J."/>
            <person name="Petzold A."/>
            <person name="Susuki M."/>
            <person name="Suzuki K.-i.T."/>
            <person name="Hayashi T."/>
            <person name="Toyoda A."/>
            <person name="Oliveira C."/>
            <person name="Osipova E."/>
            <person name="Leigh N.D."/>
            <person name="Simon A."/>
            <person name="Yun M.H."/>
        </authorList>
    </citation>
    <scope>NUCLEOTIDE SEQUENCE</scope>
    <source>
        <strain evidence="1">20211129_DDA</strain>
        <tissue evidence="1">Liver</tissue>
    </source>
</reference>
<dbReference type="EMBL" id="JANPWB010000009">
    <property type="protein sequence ID" value="KAJ1152542.1"/>
    <property type="molecule type" value="Genomic_DNA"/>
</dbReference>
<accession>A0AAV7RL50</accession>
<comment type="caution">
    <text evidence="1">The sequence shown here is derived from an EMBL/GenBank/DDBJ whole genome shotgun (WGS) entry which is preliminary data.</text>
</comment>
<sequence>MFIFSLQSRSRPDDARVPDNILSLPGYTIHYRHIRDSLYYSGNADPDSFLRSIKGPCDPMKRFSLIGLYSGLTSLSSMFIFSRQSRSRPDDARVPDNILSLPGYTIHYRHIRDSLYYSGNADPGRWTRNGGSKDK</sequence>
<evidence type="ECO:0000313" key="2">
    <source>
        <dbReference type="Proteomes" id="UP001066276"/>
    </source>
</evidence>
<organism evidence="1 2">
    <name type="scientific">Pleurodeles waltl</name>
    <name type="common">Iberian ribbed newt</name>
    <dbReference type="NCBI Taxonomy" id="8319"/>
    <lineage>
        <taxon>Eukaryota</taxon>
        <taxon>Metazoa</taxon>
        <taxon>Chordata</taxon>
        <taxon>Craniata</taxon>
        <taxon>Vertebrata</taxon>
        <taxon>Euteleostomi</taxon>
        <taxon>Amphibia</taxon>
        <taxon>Batrachia</taxon>
        <taxon>Caudata</taxon>
        <taxon>Salamandroidea</taxon>
        <taxon>Salamandridae</taxon>
        <taxon>Pleurodelinae</taxon>
        <taxon>Pleurodeles</taxon>
    </lineage>
</organism>
<dbReference type="Proteomes" id="UP001066276">
    <property type="component" value="Chromosome 5"/>
</dbReference>
<name>A0AAV7RL50_PLEWA</name>
<protein>
    <submittedName>
        <fullName evidence="1">Uncharacterized protein</fullName>
    </submittedName>
</protein>
<evidence type="ECO:0000313" key="1">
    <source>
        <dbReference type="EMBL" id="KAJ1152542.1"/>
    </source>
</evidence>